<keyword evidence="1" id="KW-0472">Membrane</keyword>
<keyword evidence="3" id="KW-1185">Reference proteome</keyword>
<dbReference type="EMBL" id="JAGIQL010000136">
    <property type="protein sequence ID" value="MBP0460807.1"/>
    <property type="molecule type" value="Genomic_DNA"/>
</dbReference>
<comment type="caution">
    <text evidence="2">The sequence shown here is derived from an EMBL/GenBank/DDBJ whole genome shotgun (WGS) entry which is preliminary data.</text>
</comment>
<name>A0A940RX43_9ACTN</name>
<proteinExistence type="predicted"/>
<organism evidence="2 3">
    <name type="scientific">Streptomyces montanisoli</name>
    <dbReference type="NCBI Taxonomy" id="2798581"/>
    <lineage>
        <taxon>Bacteria</taxon>
        <taxon>Bacillati</taxon>
        <taxon>Actinomycetota</taxon>
        <taxon>Actinomycetes</taxon>
        <taxon>Kitasatosporales</taxon>
        <taxon>Streptomycetaceae</taxon>
        <taxon>Streptomyces</taxon>
    </lineage>
</organism>
<keyword evidence="1" id="KW-0812">Transmembrane</keyword>
<feature type="transmembrane region" description="Helical" evidence="1">
    <location>
        <begin position="9"/>
        <end position="28"/>
    </location>
</feature>
<gene>
    <name evidence="2" type="ORF">JFN87_25505</name>
</gene>
<dbReference type="Proteomes" id="UP000670475">
    <property type="component" value="Unassembled WGS sequence"/>
</dbReference>
<dbReference type="AlphaFoldDB" id="A0A940RX43"/>
<dbReference type="RefSeq" id="WP_209343516.1">
    <property type="nucleotide sequence ID" value="NZ_JAGIQL010000136.1"/>
</dbReference>
<evidence type="ECO:0000313" key="3">
    <source>
        <dbReference type="Proteomes" id="UP000670475"/>
    </source>
</evidence>
<accession>A0A940RX43</accession>
<reference evidence="2" key="1">
    <citation type="submission" date="2021-03" db="EMBL/GenBank/DDBJ databases">
        <title>Whole genome sequence of Streptomyces bomunensis MMS17-BM035.</title>
        <authorList>
            <person name="Lee J.H."/>
        </authorList>
    </citation>
    <scope>NUCLEOTIDE SEQUENCE</scope>
    <source>
        <strain evidence="2">MMS17-BM035</strain>
    </source>
</reference>
<keyword evidence="1" id="KW-1133">Transmembrane helix</keyword>
<protein>
    <submittedName>
        <fullName evidence="2">Uncharacterized protein</fullName>
    </submittedName>
</protein>
<evidence type="ECO:0000256" key="1">
    <source>
        <dbReference type="SAM" id="Phobius"/>
    </source>
</evidence>
<evidence type="ECO:0000313" key="2">
    <source>
        <dbReference type="EMBL" id="MBP0460807.1"/>
    </source>
</evidence>
<feature type="transmembrane region" description="Helical" evidence="1">
    <location>
        <begin position="65"/>
        <end position="85"/>
    </location>
</feature>
<sequence>MSRPPARRVTVLYSVSATCAVIGVLLWVRGRFSSPPRVYADYLASDAYTTSAWPVWSRSVTPDRLGLYLVVVAVGLAVVAWLFSVRRG</sequence>